<accession>A0ABP3QQM2</accession>
<evidence type="ECO:0000256" key="1">
    <source>
        <dbReference type="SAM" id="SignalP"/>
    </source>
</evidence>
<keyword evidence="3" id="KW-1185">Reference proteome</keyword>
<dbReference type="RefSeq" id="WP_343810389.1">
    <property type="nucleotide sequence ID" value="NZ_BAAADS010000003.1"/>
</dbReference>
<organism evidence="2 3">
    <name type="scientific">Virgibacillus siamensis</name>
    <dbReference type="NCBI Taxonomy" id="480071"/>
    <lineage>
        <taxon>Bacteria</taxon>
        <taxon>Bacillati</taxon>
        <taxon>Bacillota</taxon>
        <taxon>Bacilli</taxon>
        <taxon>Bacillales</taxon>
        <taxon>Bacillaceae</taxon>
        <taxon>Virgibacillus</taxon>
    </lineage>
</organism>
<dbReference type="EMBL" id="BAAADS010000003">
    <property type="protein sequence ID" value="GAA0593686.1"/>
    <property type="molecule type" value="Genomic_DNA"/>
</dbReference>
<feature type="signal peptide" evidence="1">
    <location>
        <begin position="1"/>
        <end position="20"/>
    </location>
</feature>
<evidence type="ECO:0000313" key="2">
    <source>
        <dbReference type="EMBL" id="GAA0593686.1"/>
    </source>
</evidence>
<comment type="caution">
    <text evidence="2">The sequence shown here is derived from an EMBL/GenBank/DDBJ whole genome shotgun (WGS) entry which is preliminary data.</text>
</comment>
<reference evidence="3" key="1">
    <citation type="journal article" date="2019" name="Int. J. Syst. Evol. Microbiol.">
        <title>The Global Catalogue of Microorganisms (GCM) 10K type strain sequencing project: providing services to taxonomists for standard genome sequencing and annotation.</title>
        <authorList>
            <consortium name="The Broad Institute Genomics Platform"/>
            <consortium name="The Broad Institute Genome Sequencing Center for Infectious Disease"/>
            <person name="Wu L."/>
            <person name="Ma J."/>
        </authorList>
    </citation>
    <scope>NUCLEOTIDE SEQUENCE [LARGE SCALE GENOMIC DNA]</scope>
    <source>
        <strain evidence="3">JCM 15395</strain>
    </source>
</reference>
<proteinExistence type="predicted"/>
<evidence type="ECO:0000313" key="3">
    <source>
        <dbReference type="Proteomes" id="UP001500866"/>
    </source>
</evidence>
<keyword evidence="1" id="KW-0732">Signal</keyword>
<sequence length="146" mass="16492">MRKRLLPVIMLLCLVSAACTNQPSNKTVELRPPEPTFTVDGKELSYNIGTYSWNDEGQAVNVDTAKPPHLVENMENEVASNAQLEIRFENAPSQMKGGIWKENTVDMVPLKRHKVSLPKKSDDFIYVLQASWEEGDAIYVIPFKTK</sequence>
<dbReference type="Proteomes" id="UP001500866">
    <property type="component" value="Unassembled WGS sequence"/>
</dbReference>
<evidence type="ECO:0008006" key="4">
    <source>
        <dbReference type="Google" id="ProtNLM"/>
    </source>
</evidence>
<dbReference type="PROSITE" id="PS51257">
    <property type="entry name" value="PROKAR_LIPOPROTEIN"/>
    <property type="match status" value="1"/>
</dbReference>
<name>A0ABP3QQM2_9BACI</name>
<protein>
    <recommendedName>
        <fullName evidence="4">Lipoprotein</fullName>
    </recommendedName>
</protein>
<gene>
    <name evidence="2" type="ORF">GCM10009001_07330</name>
</gene>
<feature type="chain" id="PRO_5045043937" description="Lipoprotein" evidence="1">
    <location>
        <begin position="21"/>
        <end position="146"/>
    </location>
</feature>